<dbReference type="EMBL" id="FNPB01000019">
    <property type="protein sequence ID" value="SDY51382.1"/>
    <property type="molecule type" value="Genomic_DNA"/>
</dbReference>
<dbReference type="Pfam" id="PF26259">
    <property type="entry name" value="DUF8063"/>
    <property type="match status" value="1"/>
</dbReference>
<gene>
    <name evidence="1" type="ORF">SAMN04487946_11951</name>
</gene>
<proteinExistence type="predicted"/>
<organism evidence="1 2">
    <name type="scientific">Halobellus clavatus</name>
    <dbReference type="NCBI Taxonomy" id="660517"/>
    <lineage>
        <taxon>Archaea</taxon>
        <taxon>Methanobacteriati</taxon>
        <taxon>Methanobacteriota</taxon>
        <taxon>Stenosarchaea group</taxon>
        <taxon>Halobacteria</taxon>
        <taxon>Halobacteriales</taxon>
        <taxon>Haloferacaceae</taxon>
        <taxon>Halobellus</taxon>
    </lineage>
</organism>
<sequence length="186" mass="19661">MLRKLLITLIVVASLAGAVAPAAAQSNQTATPTATPASSTNSTAILAVDPATNLVDKSYNRNTGTLTLTFESDRYAPVNLLVVEETDSQSGSANFRSVYLQPNQKTQVQIRAPPNSRVWISTDLARENGRISFVKTTESGGLLTGPWSGADVRDAALASASGVALMVLYRLVVERSAINKDGERVA</sequence>
<dbReference type="STRING" id="660517.SAMN04487946_11951"/>
<protein>
    <submittedName>
        <fullName evidence="1">Uncharacterized protein</fullName>
    </submittedName>
</protein>
<evidence type="ECO:0000313" key="1">
    <source>
        <dbReference type="EMBL" id="SDY51382.1"/>
    </source>
</evidence>
<reference evidence="2" key="1">
    <citation type="submission" date="2016-10" db="EMBL/GenBank/DDBJ databases">
        <authorList>
            <person name="Varghese N."/>
            <person name="Submissions S."/>
        </authorList>
    </citation>
    <scope>NUCLEOTIDE SEQUENCE [LARGE SCALE GENOMIC DNA]</scope>
    <source>
        <strain evidence="2">CGMCC 1.10118</strain>
    </source>
</reference>
<keyword evidence="2" id="KW-1185">Reference proteome</keyword>
<dbReference type="InterPro" id="IPR058376">
    <property type="entry name" value="DUF8063"/>
</dbReference>
<evidence type="ECO:0000313" key="2">
    <source>
        <dbReference type="Proteomes" id="UP000199170"/>
    </source>
</evidence>
<dbReference type="Proteomes" id="UP000199170">
    <property type="component" value="Unassembled WGS sequence"/>
</dbReference>
<name>A0A1H3KGP9_9EURY</name>
<accession>A0A1H3KGP9</accession>
<dbReference type="AlphaFoldDB" id="A0A1H3KGP9"/>